<dbReference type="AlphaFoldDB" id="A0A8I6WTJ9"/>
<evidence type="ECO:0000313" key="4">
    <source>
        <dbReference type="Proteomes" id="UP000011116"/>
    </source>
</evidence>
<reference evidence="4" key="1">
    <citation type="journal article" date="2012" name="Nature">
        <title>A physical, genetic and functional sequence assembly of the barley genome.</title>
        <authorList>
            <consortium name="The International Barley Genome Sequencing Consortium"/>
            <person name="Mayer K.F."/>
            <person name="Waugh R."/>
            <person name="Brown J.W."/>
            <person name="Schulman A."/>
            <person name="Langridge P."/>
            <person name="Platzer M."/>
            <person name="Fincher G.B."/>
            <person name="Muehlbauer G.J."/>
            <person name="Sato K."/>
            <person name="Close T.J."/>
            <person name="Wise R.P."/>
            <person name="Stein N."/>
        </authorList>
    </citation>
    <scope>NUCLEOTIDE SEQUENCE [LARGE SCALE GENOMIC DNA]</scope>
    <source>
        <strain evidence="4">cv. Morex</strain>
    </source>
</reference>
<dbReference type="Gramene" id="HORVU.MOREX.r3.2HG0179810.1">
    <property type="protein sequence ID" value="HORVU.MOREX.r3.2HG0179810.1.CDS1"/>
    <property type="gene ID" value="HORVU.MOREX.r3.2HG0179810"/>
</dbReference>
<dbReference type="GO" id="GO:0005634">
    <property type="term" value="C:nucleus"/>
    <property type="evidence" value="ECO:0007669"/>
    <property type="project" value="UniProtKB-SubCell"/>
</dbReference>
<protein>
    <recommendedName>
        <fullName evidence="1">Protein FAR1-RELATED SEQUENCE</fullName>
    </recommendedName>
</protein>
<keyword evidence="1" id="KW-0479">Metal-binding</keyword>
<comment type="function">
    <text evidence="1">Putative transcription activator involved in regulating light control of development.</text>
</comment>
<sequence length="141" mass="15203">MLCCHILKVFNQLGVDEIPAQYIFRRWTPIAISDAPPAVEDKPDELPAQTKKELRHANLVMDFGSIARVASASDAATDIVKKHMRGARHEIRNLNMSRKQKPAVPPAGPTGGPQASAGGSTPPPSNTRAKRGHVLDVDGPK</sequence>
<dbReference type="EnsemblPlants" id="HORVU.MOREX.r3.2HG0179810.1">
    <property type="protein sequence ID" value="HORVU.MOREX.r3.2HG0179810.1.CDS1"/>
    <property type="gene ID" value="HORVU.MOREX.r3.2HG0179810"/>
</dbReference>
<evidence type="ECO:0000313" key="3">
    <source>
        <dbReference type="EnsemblPlants" id="HORVU.MOREX.r3.2HG0179810.1.CDS1"/>
    </source>
</evidence>
<dbReference type="InterPro" id="IPR031052">
    <property type="entry name" value="FHY3/FAR1"/>
</dbReference>
<dbReference type="SMR" id="A0A8I6WTJ9"/>
<comment type="subcellular location">
    <subcellularLocation>
        <location evidence="1">Nucleus</location>
    </subcellularLocation>
</comment>
<evidence type="ECO:0000256" key="2">
    <source>
        <dbReference type="SAM" id="MobiDB-lite"/>
    </source>
</evidence>
<organism evidence="3 4">
    <name type="scientific">Hordeum vulgare subsp. vulgare</name>
    <name type="common">Domesticated barley</name>
    <dbReference type="NCBI Taxonomy" id="112509"/>
    <lineage>
        <taxon>Eukaryota</taxon>
        <taxon>Viridiplantae</taxon>
        <taxon>Streptophyta</taxon>
        <taxon>Embryophyta</taxon>
        <taxon>Tracheophyta</taxon>
        <taxon>Spermatophyta</taxon>
        <taxon>Magnoliopsida</taxon>
        <taxon>Liliopsida</taxon>
        <taxon>Poales</taxon>
        <taxon>Poaceae</taxon>
        <taxon>BOP clade</taxon>
        <taxon>Pooideae</taxon>
        <taxon>Triticodae</taxon>
        <taxon>Triticeae</taxon>
        <taxon>Hordeinae</taxon>
        <taxon>Hordeum</taxon>
    </lineage>
</organism>
<feature type="region of interest" description="Disordered" evidence="2">
    <location>
        <begin position="83"/>
        <end position="141"/>
    </location>
</feature>
<keyword evidence="1" id="KW-0539">Nucleus</keyword>
<dbReference type="PANTHER" id="PTHR31669:SF296">
    <property type="entry name" value="PROTEIN FAR1-RELATED SEQUENCE"/>
    <property type="match status" value="1"/>
</dbReference>
<comment type="similarity">
    <text evidence="1">Belongs to the FHY3/FAR1 family.</text>
</comment>
<reference evidence="3" key="2">
    <citation type="submission" date="2020-10" db="EMBL/GenBank/DDBJ databases">
        <authorList>
            <person name="Scholz U."/>
            <person name="Mascher M."/>
            <person name="Fiebig A."/>
        </authorList>
    </citation>
    <scope>NUCLEOTIDE SEQUENCE [LARGE SCALE GENOMIC DNA]</scope>
    <source>
        <strain evidence="3">cv. Morex</strain>
    </source>
</reference>
<dbReference type="PANTHER" id="PTHR31669">
    <property type="entry name" value="PROTEIN FAR1-RELATED SEQUENCE 10-RELATED"/>
    <property type="match status" value="1"/>
</dbReference>
<reference evidence="3" key="3">
    <citation type="submission" date="2022-01" db="UniProtKB">
        <authorList>
            <consortium name="EnsemblPlants"/>
        </authorList>
    </citation>
    <scope>IDENTIFICATION</scope>
    <source>
        <strain evidence="3">subsp. vulgare</strain>
    </source>
</reference>
<dbReference type="GO" id="GO:0008270">
    <property type="term" value="F:zinc ion binding"/>
    <property type="evidence" value="ECO:0007669"/>
    <property type="project" value="UniProtKB-UniRule"/>
</dbReference>
<accession>A0A8I6WTJ9</accession>
<keyword evidence="1" id="KW-0862">Zinc</keyword>
<keyword evidence="1" id="KW-0863">Zinc-finger</keyword>
<evidence type="ECO:0000256" key="1">
    <source>
        <dbReference type="RuleBase" id="RU367018"/>
    </source>
</evidence>
<dbReference type="Gramene" id="HORVU.MOREX.r2.2HG0148510.1">
    <property type="protein sequence ID" value="HORVU.MOREX.r2.2HG0148510.1.CDS.1"/>
    <property type="gene ID" value="HORVU.MOREX.r2.2HG0148510"/>
</dbReference>
<name>A0A8I6WTJ9_HORVV</name>
<proteinExistence type="inferred from homology"/>
<dbReference type="Proteomes" id="UP000011116">
    <property type="component" value="Chromosome 2H"/>
</dbReference>
<dbReference type="GO" id="GO:0006355">
    <property type="term" value="P:regulation of DNA-templated transcription"/>
    <property type="evidence" value="ECO:0007669"/>
    <property type="project" value="UniProtKB-UniRule"/>
</dbReference>
<keyword evidence="4" id="KW-1185">Reference proteome</keyword>